<proteinExistence type="predicted"/>
<dbReference type="KEGG" id="hsw:Hsw_0532"/>
<evidence type="ECO:0000313" key="3">
    <source>
        <dbReference type="Proteomes" id="UP000019423"/>
    </source>
</evidence>
<dbReference type="AlphaFoldDB" id="W8EWG8"/>
<accession>W8EWG8</accession>
<name>W8EWG8_9BACT</name>
<keyword evidence="1" id="KW-0472">Membrane</keyword>
<dbReference type="Proteomes" id="UP000019423">
    <property type="component" value="Chromosome"/>
</dbReference>
<gene>
    <name evidence="2" type="ORF">Hsw_0532</name>
</gene>
<keyword evidence="1" id="KW-0812">Transmembrane</keyword>
<organism evidence="2 3">
    <name type="scientific">Hymenobacter swuensis DY53</name>
    <dbReference type="NCBI Taxonomy" id="1227739"/>
    <lineage>
        <taxon>Bacteria</taxon>
        <taxon>Pseudomonadati</taxon>
        <taxon>Bacteroidota</taxon>
        <taxon>Cytophagia</taxon>
        <taxon>Cytophagales</taxon>
        <taxon>Hymenobacteraceae</taxon>
        <taxon>Hymenobacter</taxon>
    </lineage>
</organism>
<dbReference type="PATRIC" id="fig|1227739.3.peg.792"/>
<dbReference type="OrthoDB" id="6028159at2"/>
<feature type="transmembrane region" description="Helical" evidence="1">
    <location>
        <begin position="12"/>
        <end position="32"/>
    </location>
</feature>
<reference evidence="2 3" key="1">
    <citation type="submission" date="2014-01" db="EMBL/GenBank/DDBJ databases">
        <title>Complete genome sequence of ionizing-radiation resistance bacterium Hymenobacter swuensis DY53.</title>
        <authorList>
            <person name="Jung J.-H."/>
            <person name="Jeong S.-W."/>
            <person name="Joe M.-H."/>
            <person name="Cho y.-j."/>
            <person name="Kim M.-K."/>
            <person name="Lim S.-Y."/>
        </authorList>
    </citation>
    <scope>NUCLEOTIDE SEQUENCE [LARGE SCALE GENOMIC DNA]</scope>
    <source>
        <strain evidence="2 3">DY53</strain>
    </source>
</reference>
<dbReference type="HOGENOM" id="CLU_1545534_0_0_10"/>
<sequence length="173" mass="19464">MEIKLYKSPWRAVKLLLGSSAFVALGTFLLRQPGTPSWVAWACIGFFGLGIPGGLFQLLDRRPQIIINEVGIFDRTTYHSFINWDIIQNAYLVSIHGQKILCLVVPAEFEPSRTKGTVGQALAQLSRELGFQELNISLGMIQIDEVRFAHFLLAMTQVERPADRTQLLTQYAQ</sequence>
<protein>
    <submittedName>
        <fullName evidence="2">Uncharacterized protein</fullName>
    </submittedName>
</protein>
<dbReference type="eggNOG" id="ENOG5033AXQ">
    <property type="taxonomic scope" value="Bacteria"/>
</dbReference>
<dbReference type="NCBIfam" id="NF041635">
    <property type="entry name" value="STM3941_fam"/>
    <property type="match status" value="1"/>
</dbReference>
<keyword evidence="3" id="KW-1185">Reference proteome</keyword>
<evidence type="ECO:0000256" key="1">
    <source>
        <dbReference type="SAM" id="Phobius"/>
    </source>
</evidence>
<feature type="transmembrane region" description="Helical" evidence="1">
    <location>
        <begin position="38"/>
        <end position="59"/>
    </location>
</feature>
<dbReference type="EMBL" id="CP007145">
    <property type="protein sequence ID" value="AHJ96127.1"/>
    <property type="molecule type" value="Genomic_DNA"/>
</dbReference>
<evidence type="ECO:0000313" key="2">
    <source>
        <dbReference type="EMBL" id="AHJ96127.1"/>
    </source>
</evidence>
<dbReference type="InterPro" id="IPR048136">
    <property type="entry name" value="STM3941-like"/>
</dbReference>
<dbReference type="RefSeq" id="WP_044000924.1">
    <property type="nucleotide sequence ID" value="NZ_CP007145.1"/>
</dbReference>
<keyword evidence="1" id="KW-1133">Transmembrane helix</keyword>